<evidence type="ECO:0000256" key="1">
    <source>
        <dbReference type="SAM" id="Coils"/>
    </source>
</evidence>
<gene>
    <name evidence="2" type="ORF">SO486_26565</name>
</gene>
<keyword evidence="3" id="KW-1185">Reference proteome</keyword>
<evidence type="ECO:0000313" key="3">
    <source>
        <dbReference type="Proteomes" id="UP001277967"/>
    </source>
</evidence>
<keyword evidence="1" id="KW-0175">Coiled coil</keyword>
<dbReference type="EMBL" id="JAXGGE010000001">
    <property type="protein sequence ID" value="MDY4303528.1"/>
    <property type="molecule type" value="Genomic_DNA"/>
</dbReference>
<accession>A0ABU5FPA4</accession>
<protein>
    <submittedName>
        <fullName evidence="2">Uncharacterized protein</fullName>
    </submittedName>
</protein>
<evidence type="ECO:0000313" key="2">
    <source>
        <dbReference type="EMBL" id="MDY4303528.1"/>
    </source>
</evidence>
<sequence>MPARLRAVLEASLGQVNKACNKLADSQAKVDAKQQKQQAKAENNDALKAWGGLFK</sequence>
<dbReference type="Proteomes" id="UP001277967">
    <property type="component" value="Unassembled WGS sequence"/>
</dbReference>
<comment type="caution">
    <text evidence="2">The sequence shown here is derived from an EMBL/GenBank/DDBJ whole genome shotgun (WGS) entry which is preliminary data.</text>
</comment>
<reference evidence="2 3" key="1">
    <citation type="submission" date="2023-11" db="EMBL/GenBank/DDBJ databases">
        <title>Genome sequence of Pseudomonas salmasensis Strain SLU99.</title>
        <authorList>
            <person name="Ghadamgahi F."/>
            <person name="Kalyandurg P.B."/>
            <person name="Catara V."/>
            <person name="Vetukuri R."/>
            <person name="Ghosh S."/>
        </authorList>
    </citation>
    <scope>NUCLEOTIDE SEQUENCE [LARGE SCALE GENOMIC DNA]</scope>
    <source>
        <strain evidence="2 3">SLU99</strain>
    </source>
</reference>
<name>A0ABU5FPA4_9PSED</name>
<dbReference type="RefSeq" id="WP_320749592.1">
    <property type="nucleotide sequence ID" value="NZ_JAXGGE010000001.1"/>
</dbReference>
<organism evidence="2 3">
    <name type="scientific">Pseudomonas salmasensis</name>
    <dbReference type="NCBI Taxonomy" id="2745514"/>
    <lineage>
        <taxon>Bacteria</taxon>
        <taxon>Pseudomonadati</taxon>
        <taxon>Pseudomonadota</taxon>
        <taxon>Gammaproteobacteria</taxon>
        <taxon>Pseudomonadales</taxon>
        <taxon>Pseudomonadaceae</taxon>
        <taxon>Pseudomonas</taxon>
    </lineage>
</organism>
<feature type="coiled-coil region" evidence="1">
    <location>
        <begin position="16"/>
        <end position="49"/>
    </location>
</feature>
<proteinExistence type="predicted"/>